<dbReference type="OrthoDB" id="1522982at2"/>
<dbReference type="EMBL" id="FNUE01000001">
    <property type="protein sequence ID" value="SED95671.1"/>
    <property type="molecule type" value="Genomic_DNA"/>
</dbReference>
<dbReference type="GO" id="GO:0009279">
    <property type="term" value="C:cell outer membrane"/>
    <property type="evidence" value="ECO:0007669"/>
    <property type="project" value="UniProtKB-SubCell"/>
</dbReference>
<dbReference type="Proteomes" id="UP000183071">
    <property type="component" value="Unassembled WGS sequence"/>
</dbReference>
<keyword evidence="16" id="KW-1185">Reference proteome</keyword>
<evidence type="ECO:0000256" key="2">
    <source>
        <dbReference type="ARBA" id="ARBA00022448"/>
    </source>
</evidence>
<evidence type="ECO:0000256" key="9">
    <source>
        <dbReference type="PROSITE-ProRule" id="PRU00473"/>
    </source>
</evidence>
<evidence type="ECO:0000313" key="15">
    <source>
        <dbReference type="Proteomes" id="UP000037716"/>
    </source>
</evidence>
<dbReference type="PATRIC" id="fig|1300348.6.peg.1664"/>
<accession>A0A0M9CHK7</accession>
<dbReference type="Gene3D" id="3.30.1330.60">
    <property type="entry name" value="OmpA-like domain"/>
    <property type="match status" value="1"/>
</dbReference>
<dbReference type="SUPFAM" id="SSF103088">
    <property type="entry name" value="OmpA-like"/>
    <property type="match status" value="1"/>
</dbReference>
<keyword evidence="8" id="KW-0998">Cell outer membrane</keyword>
<dbReference type="PANTHER" id="PTHR30329:SF21">
    <property type="entry name" value="LIPOPROTEIN YIAD-RELATED"/>
    <property type="match status" value="1"/>
</dbReference>
<dbReference type="InterPro" id="IPR006665">
    <property type="entry name" value="OmpA-like"/>
</dbReference>
<evidence type="ECO:0000313" key="13">
    <source>
        <dbReference type="EMBL" id="KOY52105.1"/>
    </source>
</evidence>
<dbReference type="PANTHER" id="PTHR30329">
    <property type="entry name" value="STATOR ELEMENT OF FLAGELLAR MOTOR COMPLEX"/>
    <property type="match status" value="1"/>
</dbReference>
<keyword evidence="3" id="KW-1134">Transmembrane beta strand</keyword>
<dbReference type="GO" id="GO:0015288">
    <property type="term" value="F:porin activity"/>
    <property type="evidence" value="ECO:0007669"/>
    <property type="project" value="UniProtKB-KW"/>
</dbReference>
<keyword evidence="2" id="KW-0813">Transport</keyword>
<evidence type="ECO:0000313" key="14">
    <source>
        <dbReference type="EMBL" id="SED95671.1"/>
    </source>
</evidence>
<feature type="coiled-coil region" evidence="10">
    <location>
        <begin position="220"/>
        <end position="247"/>
    </location>
</feature>
<organism evidence="13 15">
    <name type="scientific">Polaribacter dokdonensis DSW-5</name>
    <dbReference type="NCBI Taxonomy" id="1300348"/>
    <lineage>
        <taxon>Bacteria</taxon>
        <taxon>Pseudomonadati</taxon>
        <taxon>Bacteroidota</taxon>
        <taxon>Flavobacteriia</taxon>
        <taxon>Flavobacteriales</taxon>
        <taxon>Flavobacteriaceae</taxon>
    </lineage>
</organism>
<evidence type="ECO:0000313" key="16">
    <source>
        <dbReference type="Proteomes" id="UP000183071"/>
    </source>
</evidence>
<feature type="domain" description="OmpA-like" evidence="12">
    <location>
        <begin position="287"/>
        <end position="397"/>
    </location>
</feature>
<dbReference type="EMBL" id="LGBR01000001">
    <property type="protein sequence ID" value="KOY52105.1"/>
    <property type="molecule type" value="Genomic_DNA"/>
</dbReference>
<keyword evidence="10" id="KW-0175">Coiled coil</keyword>
<comment type="caution">
    <text evidence="13">The sequence shown here is derived from an EMBL/GenBank/DDBJ whole genome shotgun (WGS) entry which is preliminary data.</text>
</comment>
<evidence type="ECO:0000256" key="11">
    <source>
        <dbReference type="SAM" id="SignalP"/>
    </source>
</evidence>
<dbReference type="STRING" id="1300348.I602_1665"/>
<dbReference type="AlphaFoldDB" id="A0A0M9CHK7"/>
<evidence type="ECO:0000256" key="4">
    <source>
        <dbReference type="ARBA" id="ARBA00022692"/>
    </source>
</evidence>
<keyword evidence="4" id="KW-0812">Transmembrane</keyword>
<proteinExistence type="predicted"/>
<dbReference type="InterPro" id="IPR036737">
    <property type="entry name" value="OmpA-like_sf"/>
</dbReference>
<gene>
    <name evidence="13" type="ORF">I602_1665</name>
    <name evidence="14" type="ORF">SAMN05444353_0102</name>
</gene>
<feature type="chain" id="PRO_5005833032" evidence="11">
    <location>
        <begin position="24"/>
        <end position="397"/>
    </location>
</feature>
<dbReference type="Proteomes" id="UP000037716">
    <property type="component" value="Unassembled WGS sequence"/>
</dbReference>
<evidence type="ECO:0000256" key="10">
    <source>
        <dbReference type="SAM" id="Coils"/>
    </source>
</evidence>
<feature type="signal peptide" evidence="11">
    <location>
        <begin position="1"/>
        <end position="23"/>
    </location>
</feature>
<dbReference type="Pfam" id="PF00691">
    <property type="entry name" value="OmpA"/>
    <property type="match status" value="1"/>
</dbReference>
<evidence type="ECO:0000256" key="6">
    <source>
        <dbReference type="ARBA" id="ARBA00023114"/>
    </source>
</evidence>
<reference evidence="14 16" key="2">
    <citation type="submission" date="2016-10" db="EMBL/GenBank/DDBJ databases">
        <authorList>
            <person name="Varghese N."/>
            <person name="Submissions S."/>
        </authorList>
    </citation>
    <scope>NUCLEOTIDE SEQUENCE [LARGE SCALE GENOMIC DNA]</scope>
    <source>
        <strain evidence="14 16">DSW-5</strain>
    </source>
</reference>
<dbReference type="PRINTS" id="PR01021">
    <property type="entry name" value="OMPADOMAIN"/>
</dbReference>
<keyword evidence="6" id="KW-0626">Porin</keyword>
<dbReference type="PROSITE" id="PS51257">
    <property type="entry name" value="PROKAR_LIPOPROTEIN"/>
    <property type="match status" value="1"/>
</dbReference>
<evidence type="ECO:0000256" key="3">
    <source>
        <dbReference type="ARBA" id="ARBA00022452"/>
    </source>
</evidence>
<dbReference type="InterPro" id="IPR050330">
    <property type="entry name" value="Bact_OuterMem_StrucFunc"/>
</dbReference>
<dbReference type="CDD" id="cd07185">
    <property type="entry name" value="OmpA_C-like"/>
    <property type="match status" value="1"/>
</dbReference>
<keyword evidence="11" id="KW-0732">Signal</keyword>
<reference evidence="13 15" key="1">
    <citation type="submission" date="2015-07" db="EMBL/GenBank/DDBJ databases">
        <title>Genome of Polaribacter dokdonenesis DSW-5, isolated from seawater off Dokdo in Korea.</title>
        <authorList>
            <person name="Yoon K."/>
            <person name="Song J.Y."/>
            <person name="Kim J.F."/>
        </authorList>
    </citation>
    <scope>NUCLEOTIDE SEQUENCE [LARGE SCALE GENOMIC DNA]</scope>
    <source>
        <strain evidence="13 15">DSW-5</strain>
    </source>
</reference>
<dbReference type="GO" id="GO:0006811">
    <property type="term" value="P:monoatomic ion transport"/>
    <property type="evidence" value="ECO:0007669"/>
    <property type="project" value="UniProtKB-KW"/>
</dbReference>
<evidence type="ECO:0000256" key="1">
    <source>
        <dbReference type="ARBA" id="ARBA00004571"/>
    </source>
</evidence>
<evidence type="ECO:0000256" key="8">
    <source>
        <dbReference type="ARBA" id="ARBA00023237"/>
    </source>
</evidence>
<dbReference type="GO" id="GO:0046930">
    <property type="term" value="C:pore complex"/>
    <property type="evidence" value="ECO:0007669"/>
    <property type="project" value="UniProtKB-KW"/>
</dbReference>
<dbReference type="Gene3D" id="2.40.160.20">
    <property type="match status" value="1"/>
</dbReference>
<name>A0A0M9CHK7_9FLAO</name>
<dbReference type="RefSeq" id="WP_053974239.1">
    <property type="nucleotide sequence ID" value="NZ_FNUE01000001.1"/>
</dbReference>
<evidence type="ECO:0000256" key="5">
    <source>
        <dbReference type="ARBA" id="ARBA00023065"/>
    </source>
</evidence>
<dbReference type="PROSITE" id="PS51123">
    <property type="entry name" value="OMPA_2"/>
    <property type="match status" value="1"/>
</dbReference>
<keyword evidence="5" id="KW-0406">Ion transport</keyword>
<dbReference type="SUPFAM" id="SSF56925">
    <property type="entry name" value="OMPA-like"/>
    <property type="match status" value="1"/>
</dbReference>
<protein>
    <submittedName>
        <fullName evidence="13">OmpA family protein</fullName>
    </submittedName>
    <submittedName>
        <fullName evidence="14">OmpA-OmpF porin, OOP family</fullName>
    </submittedName>
</protein>
<comment type="subcellular location">
    <subcellularLocation>
        <location evidence="1">Cell outer membrane</location>
        <topology evidence="1">Multi-pass membrane protein</topology>
    </subcellularLocation>
</comment>
<dbReference type="InterPro" id="IPR006664">
    <property type="entry name" value="OMP_bac"/>
</dbReference>
<evidence type="ECO:0000256" key="7">
    <source>
        <dbReference type="ARBA" id="ARBA00023136"/>
    </source>
</evidence>
<sequence length="397" mass="44385">MKKTITQILSITLLLSCIFTINAQNSKDKYDHWAIDLGAGIHTVGASLSPGYNPALFGQGNLGIRYMFNNRFGLRLDLGYSSFQDEADLPFKSNYYRASLEGVVNMGDVLKFHTWTDRFNLLMHGGVGAASLNITEPADNGGDLMMALNFGITPQFRINNRMSVFLDFSSLVHFYQEDNFDGGPNLSPRESNISLFNTSLGLSFALGKNKQLADSYHMEEVVVNDELEEIKTRLAAAEKEIEVLKNKEIAATPNKDLIMTELDERYVRKDEADKYANVVTGSNVDFIRQLLNSGYINVYFDVNKSRIQDGSLNSVNYLKQFMLDNPTVNAELIGYADETGSEDRNKTLSQNRAKRVFDVLVAAGISPARLSYYGGGEDKSVTKDARQFARKVTFKLK</sequence>
<evidence type="ECO:0000259" key="12">
    <source>
        <dbReference type="PROSITE" id="PS51123"/>
    </source>
</evidence>
<keyword evidence="7 9" id="KW-0472">Membrane</keyword>
<dbReference type="InterPro" id="IPR011250">
    <property type="entry name" value="OMP/PagP_B-barrel"/>
</dbReference>